<protein>
    <submittedName>
        <fullName evidence="2">Uncharacterized protein</fullName>
    </submittedName>
</protein>
<accession>A0A846N517</accession>
<dbReference type="EMBL" id="JAASRM010000001">
    <property type="protein sequence ID" value="NIK90120.1"/>
    <property type="molecule type" value="Genomic_DNA"/>
</dbReference>
<sequence length="240" mass="26867">MRRTDDDETIKKRSGWVIPLAVFLVTFLLSAGFLLFYLAPSGPALFDKQVNPTARSEMVTLRLAGRTFYIPANYLLYAGTRQGGDRKDIAIFALLPNLTGWSNWDAEAFASNSADSKVVYLTIKADKLGLSEEQKLARVYKDYLEPGSGHPGPAGLTQYSFREDTGYRSEDLYVGQGAKGPIVMRCVKPLREVPNPSCLRETVLFPGISLSYRFKRTHLGDWQEIAAKVDRLITSFEKSR</sequence>
<proteinExistence type="predicted"/>
<dbReference type="RefSeq" id="WP_167084408.1">
    <property type="nucleotide sequence ID" value="NZ_BAAADC010000001.1"/>
</dbReference>
<gene>
    <name evidence="2" type="ORF">FHS83_003438</name>
</gene>
<organism evidence="2 3">
    <name type="scientific">Rhizomicrobium palustre</name>
    <dbReference type="NCBI Taxonomy" id="189966"/>
    <lineage>
        <taxon>Bacteria</taxon>
        <taxon>Pseudomonadati</taxon>
        <taxon>Pseudomonadota</taxon>
        <taxon>Alphaproteobacteria</taxon>
        <taxon>Micropepsales</taxon>
        <taxon>Micropepsaceae</taxon>
        <taxon>Rhizomicrobium</taxon>
    </lineage>
</organism>
<name>A0A846N517_9PROT</name>
<dbReference type="Proteomes" id="UP000570514">
    <property type="component" value="Unassembled WGS sequence"/>
</dbReference>
<keyword evidence="1" id="KW-0472">Membrane</keyword>
<keyword evidence="1" id="KW-1133">Transmembrane helix</keyword>
<comment type="caution">
    <text evidence="2">The sequence shown here is derived from an EMBL/GenBank/DDBJ whole genome shotgun (WGS) entry which is preliminary data.</text>
</comment>
<feature type="transmembrane region" description="Helical" evidence="1">
    <location>
        <begin position="16"/>
        <end position="39"/>
    </location>
</feature>
<keyword evidence="1" id="KW-0812">Transmembrane</keyword>
<dbReference type="AlphaFoldDB" id="A0A846N517"/>
<evidence type="ECO:0000313" key="3">
    <source>
        <dbReference type="Proteomes" id="UP000570514"/>
    </source>
</evidence>
<evidence type="ECO:0000256" key="1">
    <source>
        <dbReference type="SAM" id="Phobius"/>
    </source>
</evidence>
<evidence type="ECO:0000313" key="2">
    <source>
        <dbReference type="EMBL" id="NIK90120.1"/>
    </source>
</evidence>
<keyword evidence="3" id="KW-1185">Reference proteome</keyword>
<reference evidence="2 3" key="1">
    <citation type="submission" date="2020-03" db="EMBL/GenBank/DDBJ databases">
        <title>Genomic Encyclopedia of Type Strains, Phase IV (KMG-IV): sequencing the most valuable type-strain genomes for metagenomic binning, comparative biology and taxonomic classification.</title>
        <authorList>
            <person name="Goeker M."/>
        </authorList>
    </citation>
    <scope>NUCLEOTIDE SEQUENCE [LARGE SCALE GENOMIC DNA]</scope>
    <source>
        <strain evidence="2 3">DSM 19867</strain>
    </source>
</reference>